<dbReference type="GO" id="GO:0006281">
    <property type="term" value="P:DNA repair"/>
    <property type="evidence" value="ECO:0007669"/>
    <property type="project" value="InterPro"/>
</dbReference>
<dbReference type="EMBL" id="JAEPES010000004">
    <property type="protein sequence ID" value="MBK4348704.1"/>
    <property type="molecule type" value="Genomic_DNA"/>
</dbReference>
<organism evidence="2 3">
    <name type="scientific">Lacisediminihabitans changchengi</name>
    <dbReference type="NCBI Taxonomy" id="2787634"/>
    <lineage>
        <taxon>Bacteria</taxon>
        <taxon>Bacillati</taxon>
        <taxon>Actinomycetota</taxon>
        <taxon>Actinomycetes</taxon>
        <taxon>Micrococcales</taxon>
        <taxon>Microbacteriaceae</taxon>
        <taxon>Lacisediminihabitans</taxon>
    </lineage>
</organism>
<dbReference type="Proteomes" id="UP000636458">
    <property type="component" value="Unassembled WGS sequence"/>
</dbReference>
<evidence type="ECO:0000313" key="2">
    <source>
        <dbReference type="EMBL" id="MBK4348704.1"/>
    </source>
</evidence>
<dbReference type="InterPro" id="IPR003593">
    <property type="entry name" value="AAA+_ATPase"/>
</dbReference>
<dbReference type="InterPro" id="IPR010285">
    <property type="entry name" value="DNA_helicase_pif1-like_DEAD"/>
</dbReference>
<feature type="domain" description="AAA+ ATPase" evidence="1">
    <location>
        <begin position="20"/>
        <end position="257"/>
    </location>
</feature>
<dbReference type="SMART" id="SM00382">
    <property type="entry name" value="AAA"/>
    <property type="match status" value="1"/>
</dbReference>
<dbReference type="RefSeq" id="WP_200556901.1">
    <property type="nucleotide sequence ID" value="NZ_JAEPES010000004.1"/>
</dbReference>
<dbReference type="Gene3D" id="3.40.50.300">
    <property type="entry name" value="P-loop containing nucleotide triphosphate hydrolases"/>
    <property type="match status" value="2"/>
</dbReference>
<sequence>MSDFTLSAEQAAVFEAIEKTRENIFVTGRAGTGKSTLLNHLSWNTDKQVVICAPTGVAALNVGGQTIHSLFRLPIGVIADHKIEQTAELKKLLNTIDTLVIDEVSMVNADLVDAIDRSLRQARQKPRDPFGGVQVVLFGDPYQLAPVPGDEDERAYFTDQYRSMWFFDAKVWDDADLRIFELTTIHRQHEGEFKYLLNGVRHGQVTAEMAGRLNSVGARPAPTDGAITLATRNDTVTRINALELGRLTGKAKTAKAEVSGDFAGRGFPADESLDLKVGARVMFLRNDTGNGEGGQRWVNGTVGTVTKISSTVFVEVDGEEHEVQPAIWEKFKYTYSPSTKQLRKDIVAEFTQFPLRLAWAVTIHKSQGKTYDRAIVDLGSGVFSAGQTYVALSRITALDGLYLTRPLRPSDIRVDPDVQRFMSRASAVPALEARESGVTG</sequence>
<dbReference type="InterPro" id="IPR027417">
    <property type="entry name" value="P-loop_NTPase"/>
</dbReference>
<dbReference type="CDD" id="cd18809">
    <property type="entry name" value="SF1_C_RecD"/>
    <property type="match status" value="1"/>
</dbReference>
<name>A0A934SVC1_9MICO</name>
<dbReference type="Pfam" id="PF05970">
    <property type="entry name" value="PIF1"/>
    <property type="match status" value="1"/>
</dbReference>
<accession>A0A934SVC1</accession>
<dbReference type="SUPFAM" id="SSF52540">
    <property type="entry name" value="P-loop containing nucleoside triphosphate hydrolases"/>
    <property type="match status" value="2"/>
</dbReference>
<gene>
    <name evidence="2" type="ORF">IV501_13760</name>
</gene>
<dbReference type="GO" id="GO:0000723">
    <property type="term" value="P:telomere maintenance"/>
    <property type="evidence" value="ECO:0007669"/>
    <property type="project" value="InterPro"/>
</dbReference>
<protein>
    <submittedName>
        <fullName evidence="2">AAA family ATPase</fullName>
    </submittedName>
</protein>
<dbReference type="PANTHER" id="PTHR47642:SF5">
    <property type="entry name" value="ATP-DEPENDENT DNA HELICASE"/>
    <property type="match status" value="1"/>
</dbReference>
<evidence type="ECO:0000313" key="3">
    <source>
        <dbReference type="Proteomes" id="UP000636458"/>
    </source>
</evidence>
<dbReference type="PANTHER" id="PTHR47642">
    <property type="entry name" value="ATP-DEPENDENT DNA HELICASE"/>
    <property type="match status" value="1"/>
</dbReference>
<proteinExistence type="predicted"/>
<comment type="caution">
    <text evidence="2">The sequence shown here is derived from an EMBL/GenBank/DDBJ whole genome shotgun (WGS) entry which is preliminary data.</text>
</comment>
<reference evidence="2" key="1">
    <citation type="submission" date="2021-01" db="EMBL/GenBank/DDBJ databases">
        <title>Lacisediminihabitans sp. nov. strain G11-30, isolated from Antarctic Soil.</title>
        <authorList>
            <person name="Li J."/>
        </authorList>
    </citation>
    <scope>NUCLEOTIDE SEQUENCE</scope>
    <source>
        <strain evidence="2">G11-30</strain>
    </source>
</reference>
<dbReference type="InterPro" id="IPR051055">
    <property type="entry name" value="PIF1_helicase"/>
</dbReference>
<dbReference type="GO" id="GO:0003678">
    <property type="term" value="F:DNA helicase activity"/>
    <property type="evidence" value="ECO:0007669"/>
    <property type="project" value="InterPro"/>
</dbReference>
<keyword evidence="3" id="KW-1185">Reference proteome</keyword>
<dbReference type="AlphaFoldDB" id="A0A934SVC1"/>
<evidence type="ECO:0000259" key="1">
    <source>
        <dbReference type="SMART" id="SM00382"/>
    </source>
</evidence>